<dbReference type="EMBL" id="PYDT01000003">
    <property type="protein sequence ID" value="THU65560.1"/>
    <property type="molecule type" value="Genomic_DNA"/>
</dbReference>
<dbReference type="Proteomes" id="UP000317650">
    <property type="component" value="Chromosome 5"/>
</dbReference>
<dbReference type="PROSITE" id="PS51257">
    <property type="entry name" value="PROKAR_LIPOPROTEIN"/>
    <property type="match status" value="1"/>
</dbReference>
<evidence type="ECO:0008006" key="4">
    <source>
        <dbReference type="Google" id="ProtNLM"/>
    </source>
</evidence>
<protein>
    <recommendedName>
        <fullName evidence="4">Leucine-rich repeat-containing N-terminal plant-type domain-containing protein</fullName>
    </recommendedName>
</protein>
<keyword evidence="3" id="KW-1185">Reference proteome</keyword>
<keyword evidence="1" id="KW-0732">Signal</keyword>
<feature type="signal peptide" evidence="1">
    <location>
        <begin position="1"/>
        <end position="28"/>
    </location>
</feature>
<accession>A0A4S8JTT7</accession>
<comment type="caution">
    <text evidence="2">The sequence shown here is derived from an EMBL/GenBank/DDBJ whole genome shotgun (WGS) entry which is preliminary data.</text>
</comment>
<evidence type="ECO:0000313" key="2">
    <source>
        <dbReference type="EMBL" id="THU65560.1"/>
    </source>
</evidence>
<name>A0A4S8JTT7_MUSBA</name>
<feature type="chain" id="PRO_5020378967" description="Leucine-rich repeat-containing N-terminal plant-type domain-containing protein" evidence="1">
    <location>
        <begin position="29"/>
        <end position="81"/>
    </location>
</feature>
<evidence type="ECO:0000313" key="3">
    <source>
        <dbReference type="Proteomes" id="UP000317650"/>
    </source>
</evidence>
<reference evidence="2 3" key="1">
    <citation type="journal article" date="2019" name="Nat. Plants">
        <title>Genome sequencing of Musa balbisiana reveals subgenome evolution and function divergence in polyploid bananas.</title>
        <authorList>
            <person name="Yao X."/>
        </authorList>
    </citation>
    <scope>NUCLEOTIDE SEQUENCE [LARGE SCALE GENOMIC DNA]</scope>
    <source>
        <strain evidence="3">cv. DH-PKW</strain>
        <tissue evidence="2">Leaves</tissue>
    </source>
</reference>
<gene>
    <name evidence="2" type="ORF">C4D60_Mb05t04930</name>
</gene>
<sequence>MAFPLCKGSLFTTMILLLLSLSLVLTTASLGCRGRCSTGSPLSGVANWTGVTCNAVTRKGSPVITEIHLPSMGLAGPIDAL</sequence>
<evidence type="ECO:0000256" key="1">
    <source>
        <dbReference type="SAM" id="SignalP"/>
    </source>
</evidence>
<proteinExistence type="predicted"/>
<organism evidence="2 3">
    <name type="scientific">Musa balbisiana</name>
    <name type="common">Banana</name>
    <dbReference type="NCBI Taxonomy" id="52838"/>
    <lineage>
        <taxon>Eukaryota</taxon>
        <taxon>Viridiplantae</taxon>
        <taxon>Streptophyta</taxon>
        <taxon>Embryophyta</taxon>
        <taxon>Tracheophyta</taxon>
        <taxon>Spermatophyta</taxon>
        <taxon>Magnoliopsida</taxon>
        <taxon>Liliopsida</taxon>
        <taxon>Zingiberales</taxon>
        <taxon>Musaceae</taxon>
        <taxon>Musa</taxon>
    </lineage>
</organism>
<dbReference type="AlphaFoldDB" id="A0A4S8JTT7"/>